<name>A0A401FPM7_9LACO</name>
<dbReference type="OrthoDB" id="5413799at2"/>
<sequence>MTLLPKNEPHRTIDTPRNFFIYGATMSGKSYLAERFPNPIFLNTDGNSLANRAPSIQLKNERNSDGSLKNSVIDQLDEIMLELQTMNNKPGYGFETVVIDVVDDVATMIEQAISLENNVQTLADVGYGKGYAAFNAVFQGLVMELKALPFNVVYISRVDNKLSDDGTSEEIPSLKVKYYNIVNGNCDLVIHTQKMGTRYVRSITDKRKDYYASRIDDAKILQILKAIPGAIQPETQQNEKAGK</sequence>
<proteinExistence type="predicted"/>
<reference evidence="1 2" key="1">
    <citation type="submission" date="2017-11" db="EMBL/GenBank/DDBJ databases">
        <title>Draft Genome Sequence of Lactobacillus curieae NBRC 111893 isolated from Koso, a Japanese sugar-Vegetable Fermented Beverage.</title>
        <authorList>
            <person name="Chiou T.Y."/>
            <person name="Oshima K."/>
            <person name="Suda W."/>
            <person name="Hattori M."/>
            <person name="Takahashi T."/>
        </authorList>
    </citation>
    <scope>NUCLEOTIDE SEQUENCE [LARGE SCALE GENOMIC DNA]</scope>
    <source>
        <strain evidence="1 2">NBRC111893</strain>
    </source>
</reference>
<evidence type="ECO:0008006" key="3">
    <source>
        <dbReference type="Google" id="ProtNLM"/>
    </source>
</evidence>
<evidence type="ECO:0000313" key="1">
    <source>
        <dbReference type="EMBL" id="GAY74322.1"/>
    </source>
</evidence>
<protein>
    <recommendedName>
        <fullName evidence="3">NTP-binding protein</fullName>
    </recommendedName>
</protein>
<dbReference type="RefSeq" id="WP_125008979.1">
    <property type="nucleotide sequence ID" value="NZ_BEXA01000009.1"/>
</dbReference>
<evidence type="ECO:0000313" key="2">
    <source>
        <dbReference type="Proteomes" id="UP000286974"/>
    </source>
</evidence>
<organism evidence="1 2">
    <name type="scientific">Lentilactobacillus kosonis</name>
    <dbReference type="NCBI Taxonomy" id="2810561"/>
    <lineage>
        <taxon>Bacteria</taxon>
        <taxon>Bacillati</taxon>
        <taxon>Bacillota</taxon>
        <taxon>Bacilli</taxon>
        <taxon>Lactobacillales</taxon>
        <taxon>Lactobacillaceae</taxon>
        <taxon>Lentilactobacillus</taxon>
    </lineage>
</organism>
<dbReference type="Proteomes" id="UP000286974">
    <property type="component" value="Unassembled WGS sequence"/>
</dbReference>
<accession>A0A401FPM7</accession>
<dbReference type="Pfam" id="PF13479">
    <property type="entry name" value="AAA_24"/>
    <property type="match status" value="1"/>
</dbReference>
<dbReference type="EMBL" id="BEXA01000009">
    <property type="protein sequence ID" value="GAY74322.1"/>
    <property type="molecule type" value="Genomic_DNA"/>
</dbReference>
<comment type="caution">
    <text evidence="1">The sequence shown here is derived from an EMBL/GenBank/DDBJ whole genome shotgun (WGS) entry which is preliminary data.</text>
</comment>
<dbReference type="AlphaFoldDB" id="A0A401FPM7"/>
<gene>
    <name evidence="1" type="ORF">NBRC111893_2468</name>
</gene>
<keyword evidence="2" id="KW-1185">Reference proteome</keyword>